<dbReference type="GO" id="GO:0016787">
    <property type="term" value="F:hydrolase activity"/>
    <property type="evidence" value="ECO:0007669"/>
    <property type="project" value="UniProtKB-KW"/>
</dbReference>
<feature type="domain" description="AB hydrolase-1" evidence="1">
    <location>
        <begin position="10"/>
        <end position="246"/>
    </location>
</feature>
<dbReference type="Gene3D" id="3.40.50.1820">
    <property type="entry name" value="alpha/beta hydrolase"/>
    <property type="match status" value="1"/>
</dbReference>
<dbReference type="SUPFAM" id="SSF53474">
    <property type="entry name" value="alpha/beta-Hydrolases"/>
    <property type="match status" value="1"/>
</dbReference>
<dbReference type="PANTHER" id="PTHR37017">
    <property type="entry name" value="AB HYDROLASE-1 DOMAIN-CONTAINING PROTEIN-RELATED"/>
    <property type="match status" value="1"/>
</dbReference>
<gene>
    <name evidence="2" type="ORF">K458DRAFT_442857</name>
</gene>
<name>A0A6G1J273_9PLEO</name>
<keyword evidence="3" id="KW-1185">Reference proteome</keyword>
<evidence type="ECO:0000313" key="2">
    <source>
        <dbReference type="EMBL" id="KAF2684508.1"/>
    </source>
</evidence>
<sequence length="258" mass="27379">MSSPKPILALVPGSFNPSSVYAPLLVTFTSHGYAAHPIDLRTVGKKPGSPPSMYDDAAHINSELAKLADEGEEIVLVGHSYGGIPVSESIKGVSKAEREKMGKKGGVVRVAYMTALVPEVGGNAASALEGGPSGYTDVGEDGWMTHPDPALTAKYAFSDLPLSEGTKWVKTFSEHSAISFANELTYAGYKDVPVSYLFCEADECVIPAAQQRAIDVIEKANGGKVDVTRIKSDHCPNVSHPEMVVDWFVGLVEKGGKE</sequence>
<reference evidence="2" key="1">
    <citation type="journal article" date="2020" name="Stud. Mycol.">
        <title>101 Dothideomycetes genomes: a test case for predicting lifestyles and emergence of pathogens.</title>
        <authorList>
            <person name="Haridas S."/>
            <person name="Albert R."/>
            <person name="Binder M."/>
            <person name="Bloem J."/>
            <person name="Labutti K."/>
            <person name="Salamov A."/>
            <person name="Andreopoulos B."/>
            <person name="Baker S."/>
            <person name="Barry K."/>
            <person name="Bills G."/>
            <person name="Bluhm B."/>
            <person name="Cannon C."/>
            <person name="Castanera R."/>
            <person name="Culley D."/>
            <person name="Daum C."/>
            <person name="Ezra D."/>
            <person name="Gonzalez J."/>
            <person name="Henrissat B."/>
            <person name="Kuo A."/>
            <person name="Liang C."/>
            <person name="Lipzen A."/>
            <person name="Lutzoni F."/>
            <person name="Magnuson J."/>
            <person name="Mondo S."/>
            <person name="Nolan M."/>
            <person name="Ohm R."/>
            <person name="Pangilinan J."/>
            <person name="Park H.-J."/>
            <person name="Ramirez L."/>
            <person name="Alfaro M."/>
            <person name="Sun H."/>
            <person name="Tritt A."/>
            <person name="Yoshinaga Y."/>
            <person name="Zwiers L.-H."/>
            <person name="Turgeon B."/>
            <person name="Goodwin S."/>
            <person name="Spatafora J."/>
            <person name="Crous P."/>
            <person name="Grigoriev I."/>
        </authorList>
    </citation>
    <scope>NUCLEOTIDE SEQUENCE</scope>
    <source>
        <strain evidence="2">CBS 122367</strain>
    </source>
</reference>
<dbReference type="InterPro" id="IPR000073">
    <property type="entry name" value="AB_hydrolase_1"/>
</dbReference>
<protein>
    <submittedName>
        <fullName evidence="2">Alpha/beta-hydrolase</fullName>
    </submittedName>
</protein>
<evidence type="ECO:0000259" key="1">
    <source>
        <dbReference type="Pfam" id="PF12697"/>
    </source>
</evidence>
<dbReference type="AlphaFoldDB" id="A0A6G1J273"/>
<dbReference type="EMBL" id="MU005581">
    <property type="protein sequence ID" value="KAF2684508.1"/>
    <property type="molecule type" value="Genomic_DNA"/>
</dbReference>
<keyword evidence="2" id="KW-0378">Hydrolase</keyword>
<dbReference type="OrthoDB" id="1263307at2759"/>
<dbReference type="PANTHER" id="PTHR37017:SF13">
    <property type="entry name" value="AB HYDROLASE-1 DOMAIN-CONTAINING PROTEIN"/>
    <property type="match status" value="1"/>
</dbReference>
<evidence type="ECO:0000313" key="3">
    <source>
        <dbReference type="Proteomes" id="UP000799291"/>
    </source>
</evidence>
<proteinExistence type="predicted"/>
<organism evidence="2 3">
    <name type="scientific">Lentithecium fluviatile CBS 122367</name>
    <dbReference type="NCBI Taxonomy" id="1168545"/>
    <lineage>
        <taxon>Eukaryota</taxon>
        <taxon>Fungi</taxon>
        <taxon>Dikarya</taxon>
        <taxon>Ascomycota</taxon>
        <taxon>Pezizomycotina</taxon>
        <taxon>Dothideomycetes</taxon>
        <taxon>Pleosporomycetidae</taxon>
        <taxon>Pleosporales</taxon>
        <taxon>Massarineae</taxon>
        <taxon>Lentitheciaceae</taxon>
        <taxon>Lentithecium</taxon>
    </lineage>
</organism>
<dbReference type="Proteomes" id="UP000799291">
    <property type="component" value="Unassembled WGS sequence"/>
</dbReference>
<accession>A0A6G1J273</accession>
<dbReference type="InterPro" id="IPR052897">
    <property type="entry name" value="Sec-Metab_Biosynth_Hydrolase"/>
</dbReference>
<dbReference type="InterPro" id="IPR029058">
    <property type="entry name" value="AB_hydrolase_fold"/>
</dbReference>
<dbReference type="Pfam" id="PF12697">
    <property type="entry name" value="Abhydrolase_6"/>
    <property type="match status" value="1"/>
</dbReference>